<dbReference type="Proteomes" id="UP000316079">
    <property type="component" value="Unassembled WGS sequence"/>
</dbReference>
<evidence type="ECO:0000313" key="8">
    <source>
        <dbReference type="Proteomes" id="UP000316079"/>
    </source>
</evidence>
<dbReference type="PANTHER" id="PTHR46404">
    <property type="entry name" value="DNA POLYMERASE IOTA"/>
    <property type="match status" value="1"/>
</dbReference>
<dbReference type="GO" id="GO:0003684">
    <property type="term" value="F:damaged DNA binding"/>
    <property type="evidence" value="ECO:0007669"/>
    <property type="project" value="InterPro"/>
</dbReference>
<dbReference type="Gene3D" id="3.30.1490.100">
    <property type="entry name" value="DNA polymerase, Y-family, little finger domain"/>
    <property type="match status" value="1"/>
</dbReference>
<dbReference type="InterPro" id="IPR025527">
    <property type="entry name" value="HUWE1/Rev1_UBM"/>
</dbReference>
<dbReference type="Gene3D" id="3.40.1170.60">
    <property type="match status" value="1"/>
</dbReference>
<keyword evidence="3" id="KW-0808">Transferase</keyword>
<keyword evidence="2" id="KW-0237">DNA synthesis</keyword>
<evidence type="ECO:0000313" key="7">
    <source>
        <dbReference type="EMBL" id="TRY55655.1"/>
    </source>
</evidence>
<gene>
    <name evidence="7" type="ORF">DNTS_008847</name>
</gene>
<dbReference type="Gene3D" id="3.30.70.270">
    <property type="match status" value="1"/>
</dbReference>
<dbReference type="FunFam" id="3.30.1490.100:FF:000003">
    <property type="entry name" value="Polymerase (DNA directed) iota"/>
    <property type="match status" value="1"/>
</dbReference>
<feature type="transmembrane region" description="Helical" evidence="5">
    <location>
        <begin position="844"/>
        <end position="863"/>
    </location>
</feature>
<evidence type="ECO:0000256" key="3">
    <source>
        <dbReference type="ARBA" id="ARBA00022679"/>
    </source>
</evidence>
<dbReference type="Gene3D" id="6.10.250.1630">
    <property type="match status" value="2"/>
</dbReference>
<dbReference type="Gene3D" id="1.10.150.20">
    <property type="entry name" value="5' to 3' exonuclease, C-terminal subdomain"/>
    <property type="match status" value="1"/>
</dbReference>
<organism evidence="7 8">
    <name type="scientific">Danionella cerebrum</name>
    <dbReference type="NCBI Taxonomy" id="2873325"/>
    <lineage>
        <taxon>Eukaryota</taxon>
        <taxon>Metazoa</taxon>
        <taxon>Chordata</taxon>
        <taxon>Craniata</taxon>
        <taxon>Vertebrata</taxon>
        <taxon>Euteleostomi</taxon>
        <taxon>Actinopterygii</taxon>
        <taxon>Neopterygii</taxon>
        <taxon>Teleostei</taxon>
        <taxon>Ostariophysi</taxon>
        <taxon>Cypriniformes</taxon>
        <taxon>Danionidae</taxon>
        <taxon>Danioninae</taxon>
        <taxon>Danionella</taxon>
    </lineage>
</organism>
<dbReference type="GO" id="GO:0019985">
    <property type="term" value="P:translesion synthesis"/>
    <property type="evidence" value="ECO:0007669"/>
    <property type="project" value="TreeGrafter"/>
</dbReference>
<keyword evidence="5" id="KW-0472">Membrane</keyword>
<feature type="compositionally biased region" description="Low complexity" evidence="4">
    <location>
        <begin position="566"/>
        <end position="579"/>
    </location>
</feature>
<feature type="transmembrane region" description="Helical" evidence="5">
    <location>
        <begin position="783"/>
        <end position="808"/>
    </location>
</feature>
<dbReference type="EMBL" id="SRMA01027314">
    <property type="protein sequence ID" value="TRY55655.1"/>
    <property type="molecule type" value="Genomic_DNA"/>
</dbReference>
<dbReference type="PROSITE" id="PS50173">
    <property type="entry name" value="UMUC"/>
    <property type="match status" value="1"/>
</dbReference>
<dbReference type="GO" id="GO:0006281">
    <property type="term" value="P:DNA repair"/>
    <property type="evidence" value="ECO:0007669"/>
    <property type="project" value="InterPro"/>
</dbReference>
<dbReference type="Pfam" id="PF14965">
    <property type="entry name" value="BRI3BP"/>
    <property type="match status" value="1"/>
</dbReference>
<dbReference type="InterPro" id="IPR053848">
    <property type="entry name" value="IMS_HHH_1"/>
</dbReference>
<dbReference type="FunFam" id="3.30.70.270:FF:000013">
    <property type="entry name" value="Polymerase (DNA directed) iota"/>
    <property type="match status" value="1"/>
</dbReference>
<dbReference type="AlphaFoldDB" id="A0A553MR53"/>
<name>A0A553MR53_9TELE</name>
<feature type="domain" description="UmuC" evidence="6">
    <location>
        <begin position="37"/>
        <end position="248"/>
    </location>
</feature>
<keyword evidence="5" id="KW-0812">Transmembrane</keyword>
<dbReference type="InterPro" id="IPR043128">
    <property type="entry name" value="Rev_trsase/Diguanyl_cyclase"/>
</dbReference>
<accession>A0A553MR53</accession>
<dbReference type="STRING" id="623744.A0A553MR53"/>
<dbReference type="GO" id="GO:0003887">
    <property type="term" value="F:DNA-directed DNA polymerase activity"/>
    <property type="evidence" value="ECO:0007669"/>
    <property type="project" value="InterPro"/>
</dbReference>
<comment type="caution">
    <text evidence="7">The sequence shown here is derived from an EMBL/GenBank/DDBJ whole genome shotgun (WGS) entry which is preliminary data.</text>
</comment>
<dbReference type="SUPFAM" id="SSF100879">
    <property type="entry name" value="Lesion bypass DNA polymerase (Y-family), little finger domain"/>
    <property type="match status" value="1"/>
</dbReference>
<dbReference type="InterPro" id="IPR017961">
    <property type="entry name" value="DNA_pol_Y-fam_little_finger"/>
</dbReference>
<evidence type="ECO:0000256" key="2">
    <source>
        <dbReference type="ARBA" id="ARBA00022634"/>
    </source>
</evidence>
<evidence type="ECO:0000259" key="6">
    <source>
        <dbReference type="PROSITE" id="PS50173"/>
    </source>
</evidence>
<dbReference type="InterPro" id="IPR043502">
    <property type="entry name" value="DNA/RNA_pol_sf"/>
</dbReference>
<protein>
    <recommendedName>
        <fullName evidence="6">UmuC domain-containing protein</fullName>
    </recommendedName>
</protein>
<dbReference type="InterPro" id="IPR001126">
    <property type="entry name" value="UmuC"/>
</dbReference>
<evidence type="ECO:0000256" key="4">
    <source>
        <dbReference type="SAM" id="MobiDB-lite"/>
    </source>
</evidence>
<dbReference type="Pfam" id="PF11799">
    <property type="entry name" value="IMS_C"/>
    <property type="match status" value="1"/>
</dbReference>
<sequence length="904" mass="101217">MDKDEESDGNDWDRSLETDMMEIEGSCNATLKSQRVVLHFDLDCFYAQVEMIRNPALRTKPLGIQQKNIIVTCNYVARDQGVNKLMSVSDALEKCPQLVLVKGEDLTHYREMSYKVTELLMSHCPLVERLGFDENYMDVTEMVERRLKETIQEISDLSFRGHVYGYDCVAVDRENVRLAIGSVMAEEMRQAIYTTLGLTGCAGVACNKLLAKLVSGSFKPNQQTTLLPQSTAELMGSLTGLSKVPGIGYKTREKLKVLGLVSVRDLQSFPLPDLVKEFGEGMAQRIQNLVCGVDESPVTPAGPPQSLSDEDSFKKISTPEEVLRKIEELLINLTERMNKDGRQPNTLRLTVRRYTSTNRWFNRESRSSDAVPQLLALSMKLFHKMIDAHQPFHLTLLNVCFSNLQAKSSGKSSITSFFSQKSLSASQEVDSDLHDLPTKTLLSKADVLHKIWTPINHKSQPPKSVKSLITPKSSALPNAPVPVYSEETNTDIKEPSLMSGVCFSLPADVDPEVFRLLPDHIQRELMLSFTNKGSGEVNNRPTEYLYPAEHSLSDFKQPRTTGTCESAASYNQSSASNDSELCKDHSITHLNPELITPTKNPDFQQANQALHSDAPANVDPYVFSQLPADVQSELLTEWRQQRPVLKIPSKHSSKTSNGRNKKATPKNSQMKGAKLAVVLSVFLVSVLLTEAARSKRDSSSQNSFKRAATGVYQTLSNLFGEENIRALYKFFSKTTERFVHGVDSLLDTLWKLWVDLLDVMGIDSSNLTHYFSPTFVSNSPARALLLVAALLVAYWFLSLFLSGFFYILHVLFGRFFWLARVSLFALSCLYILQKFEGDPEKAVLPLCFIMAVYFMTGPVGAYWRKGGGGSGTLEEKIDQLDTQVRLLNIRVSRVLETLERSSEQ</sequence>
<proteinExistence type="inferred from homology"/>
<feature type="region of interest" description="Disordered" evidence="4">
    <location>
        <begin position="645"/>
        <end position="668"/>
    </location>
</feature>
<dbReference type="Pfam" id="PF00817">
    <property type="entry name" value="IMS"/>
    <property type="match status" value="1"/>
</dbReference>
<feature type="transmembrane region" description="Helical" evidence="5">
    <location>
        <begin position="814"/>
        <end position="832"/>
    </location>
</feature>
<evidence type="ECO:0000256" key="5">
    <source>
        <dbReference type="SAM" id="Phobius"/>
    </source>
</evidence>
<comment type="similarity">
    <text evidence="1">Belongs to the DNA polymerase type-Y family.</text>
</comment>
<dbReference type="Pfam" id="PF14377">
    <property type="entry name" value="UBM"/>
    <property type="match status" value="2"/>
</dbReference>
<dbReference type="Pfam" id="PF21999">
    <property type="entry name" value="IMS_HHH_1"/>
    <property type="match status" value="1"/>
</dbReference>
<keyword evidence="5" id="KW-1133">Transmembrane helix</keyword>
<reference evidence="7 8" key="1">
    <citation type="journal article" date="2019" name="Sci. Data">
        <title>Hybrid genome assembly and annotation of Danionella translucida.</title>
        <authorList>
            <person name="Kadobianskyi M."/>
            <person name="Schulze L."/>
            <person name="Schuelke M."/>
            <person name="Judkewitz B."/>
        </authorList>
    </citation>
    <scope>NUCLEOTIDE SEQUENCE [LARGE SCALE GENOMIC DNA]</scope>
    <source>
        <strain evidence="7 8">Bolton</strain>
    </source>
</reference>
<dbReference type="FunFam" id="3.40.1170.60:FF:000021">
    <property type="entry name" value="DNA polymerase IV"/>
    <property type="match status" value="1"/>
</dbReference>
<feature type="region of interest" description="Disordered" evidence="4">
    <location>
        <begin position="556"/>
        <end position="579"/>
    </location>
</feature>
<dbReference type="SUPFAM" id="SSF56672">
    <property type="entry name" value="DNA/RNA polymerases"/>
    <property type="match status" value="1"/>
</dbReference>
<dbReference type="InterPro" id="IPR036775">
    <property type="entry name" value="DNA_pol_Y-fam_lit_finger_sf"/>
</dbReference>
<dbReference type="OrthoDB" id="447129at2759"/>
<keyword evidence="8" id="KW-1185">Reference proteome</keyword>
<dbReference type="PANTHER" id="PTHR46404:SF1">
    <property type="entry name" value="DNA POLYMERASE IOTA"/>
    <property type="match status" value="1"/>
</dbReference>
<evidence type="ECO:0000256" key="1">
    <source>
        <dbReference type="ARBA" id="ARBA00010945"/>
    </source>
</evidence>
<feature type="compositionally biased region" description="Basic residues" evidence="4">
    <location>
        <begin position="648"/>
        <end position="664"/>
    </location>
</feature>